<evidence type="ECO:0000313" key="2">
    <source>
        <dbReference type="EMBL" id="KAD6119538.1"/>
    </source>
</evidence>
<keyword evidence="1" id="KW-0175">Coiled coil</keyword>
<gene>
    <name evidence="2" type="ORF">E3N88_10809</name>
</gene>
<dbReference type="AlphaFoldDB" id="A0A5N6PCN8"/>
<feature type="coiled-coil region" evidence="1">
    <location>
        <begin position="218"/>
        <end position="253"/>
    </location>
</feature>
<dbReference type="EMBL" id="SZYD01000005">
    <property type="protein sequence ID" value="KAD6119538.1"/>
    <property type="molecule type" value="Genomic_DNA"/>
</dbReference>
<organism evidence="2 3">
    <name type="scientific">Mikania micrantha</name>
    <name type="common">bitter vine</name>
    <dbReference type="NCBI Taxonomy" id="192012"/>
    <lineage>
        <taxon>Eukaryota</taxon>
        <taxon>Viridiplantae</taxon>
        <taxon>Streptophyta</taxon>
        <taxon>Embryophyta</taxon>
        <taxon>Tracheophyta</taxon>
        <taxon>Spermatophyta</taxon>
        <taxon>Magnoliopsida</taxon>
        <taxon>eudicotyledons</taxon>
        <taxon>Gunneridae</taxon>
        <taxon>Pentapetalae</taxon>
        <taxon>asterids</taxon>
        <taxon>campanulids</taxon>
        <taxon>Asterales</taxon>
        <taxon>Asteraceae</taxon>
        <taxon>Asteroideae</taxon>
        <taxon>Heliantheae alliance</taxon>
        <taxon>Eupatorieae</taxon>
        <taxon>Mikania</taxon>
    </lineage>
</organism>
<feature type="coiled-coil region" evidence="1">
    <location>
        <begin position="112"/>
        <end position="153"/>
    </location>
</feature>
<dbReference type="PANTHER" id="PTHR35689:SF1">
    <property type="entry name" value="EARLY ENDOSOME ANTIGEN"/>
    <property type="match status" value="1"/>
</dbReference>
<name>A0A5N6PCN8_9ASTR</name>
<protein>
    <submittedName>
        <fullName evidence="2">Uncharacterized protein</fullName>
    </submittedName>
</protein>
<sequence>MDPPEDIEDIDDYLRELMEYTLGLPMSARTLKLKIQAAEGSIMHRREQCFALRSQLMERDRIIECIKAESSLNEHALKKHEIEHERLIVNRADLLTRCEKGENESKLHAPGLQALMNFNDQAEERRNKAESHVHHLEDKTSKLSEELQFFKQKAEVECTENVLVDALISTLINKGEVASASRSFLQANSEFDSCEKMLQIWDSLKSSTHNILALASEVKKLQKDTDVLRSNLIKAEEENHNTKKSRNNAVEKKIDFNDTATEQLLQTCINLT</sequence>
<evidence type="ECO:0000313" key="3">
    <source>
        <dbReference type="Proteomes" id="UP000326396"/>
    </source>
</evidence>
<proteinExistence type="predicted"/>
<dbReference type="Proteomes" id="UP000326396">
    <property type="component" value="Linkage Group LG13"/>
</dbReference>
<keyword evidence="3" id="KW-1185">Reference proteome</keyword>
<dbReference type="OrthoDB" id="1913731at2759"/>
<comment type="caution">
    <text evidence="2">The sequence shown here is derived from an EMBL/GenBank/DDBJ whole genome shotgun (WGS) entry which is preliminary data.</text>
</comment>
<reference evidence="2 3" key="1">
    <citation type="submission" date="2019-05" db="EMBL/GenBank/DDBJ databases">
        <title>Mikania micrantha, genome provides insights into the molecular mechanism of rapid growth.</title>
        <authorList>
            <person name="Liu B."/>
        </authorList>
    </citation>
    <scope>NUCLEOTIDE SEQUENCE [LARGE SCALE GENOMIC DNA]</scope>
    <source>
        <strain evidence="2">NLD-2019</strain>
        <tissue evidence="2">Leaf</tissue>
    </source>
</reference>
<evidence type="ECO:0000256" key="1">
    <source>
        <dbReference type="SAM" id="Coils"/>
    </source>
</evidence>
<accession>A0A5N6PCN8</accession>
<dbReference type="PANTHER" id="PTHR35689">
    <property type="entry name" value="EARLY ENDOSOME ANTIGEN"/>
    <property type="match status" value="1"/>
</dbReference>